<gene>
    <name evidence="2" type="ORF">SDC9_89903</name>
</gene>
<proteinExistence type="predicted"/>
<evidence type="ECO:0000256" key="1">
    <source>
        <dbReference type="SAM" id="MobiDB-lite"/>
    </source>
</evidence>
<name>A0A644ZQI0_9ZZZZ</name>
<dbReference type="EMBL" id="VSSQ01010021">
    <property type="protein sequence ID" value="MPM43230.1"/>
    <property type="molecule type" value="Genomic_DNA"/>
</dbReference>
<evidence type="ECO:0000313" key="2">
    <source>
        <dbReference type="EMBL" id="MPM43230.1"/>
    </source>
</evidence>
<reference evidence="2" key="1">
    <citation type="submission" date="2019-08" db="EMBL/GenBank/DDBJ databases">
        <authorList>
            <person name="Kucharzyk K."/>
            <person name="Murdoch R.W."/>
            <person name="Higgins S."/>
            <person name="Loffler F."/>
        </authorList>
    </citation>
    <scope>NUCLEOTIDE SEQUENCE</scope>
</reference>
<accession>A0A644ZQI0</accession>
<dbReference type="AlphaFoldDB" id="A0A644ZQI0"/>
<sequence length="63" mass="6860">MDEEYPGIEDRDDGNQGAEQVHHPYSPCMLITDAAYQQILCQAGLPDVVPSPAESANLTRAVM</sequence>
<feature type="region of interest" description="Disordered" evidence="1">
    <location>
        <begin position="1"/>
        <end position="22"/>
    </location>
</feature>
<protein>
    <submittedName>
        <fullName evidence="2">Uncharacterized protein</fullName>
    </submittedName>
</protein>
<organism evidence="2">
    <name type="scientific">bioreactor metagenome</name>
    <dbReference type="NCBI Taxonomy" id="1076179"/>
    <lineage>
        <taxon>unclassified sequences</taxon>
        <taxon>metagenomes</taxon>
        <taxon>ecological metagenomes</taxon>
    </lineage>
</organism>
<feature type="compositionally biased region" description="Acidic residues" evidence="1">
    <location>
        <begin position="1"/>
        <end position="12"/>
    </location>
</feature>
<comment type="caution">
    <text evidence="2">The sequence shown here is derived from an EMBL/GenBank/DDBJ whole genome shotgun (WGS) entry which is preliminary data.</text>
</comment>